<protein>
    <recommendedName>
        <fullName evidence="1">DUF2963 domain-containing protein</fullName>
    </recommendedName>
</protein>
<feature type="domain" description="DUF2963" evidence="1">
    <location>
        <begin position="55"/>
        <end position="92"/>
    </location>
</feature>
<gene>
    <name evidence="2" type="ORF">HR065_02705</name>
</gene>
<dbReference type="Proteomes" id="UP000568109">
    <property type="component" value="Unassembled WGS sequence"/>
</dbReference>
<dbReference type="RefSeq" id="WP_178734365.1">
    <property type="nucleotide sequence ID" value="NZ_JABUOH010000054.1"/>
</dbReference>
<keyword evidence="3" id="KW-1185">Reference proteome</keyword>
<dbReference type="InterPro" id="IPR021348">
    <property type="entry name" value="DUF2963"/>
</dbReference>
<evidence type="ECO:0000313" key="2">
    <source>
        <dbReference type="EMBL" id="NWN45981.1"/>
    </source>
</evidence>
<comment type="caution">
    <text evidence="2">The sequence shown here is derived from an EMBL/GenBank/DDBJ whole genome shotgun (WGS) entry which is preliminary data.</text>
</comment>
<dbReference type="AlphaFoldDB" id="A0A851HD25"/>
<name>A0A851HD25_9MOLU</name>
<proteinExistence type="predicted"/>
<reference evidence="2 3" key="1">
    <citation type="submission" date="2020-06" db="EMBL/GenBank/DDBJ databases">
        <title>Draft genome sequence of Candidatus Phytoplasma pruni (X-disease group, subgroup 16SrIII-B) strain ChTDIII from Argentina.</title>
        <authorList>
            <person name="Fernandez F.D."/>
            <person name="Zuebert C."/>
            <person name="Huettel B."/>
            <person name="Kube M."/>
            <person name="Conci L.R."/>
        </authorList>
    </citation>
    <scope>NUCLEOTIDE SEQUENCE [LARGE SCALE GENOMIC DNA]</scope>
    <source>
        <strain evidence="2 3">ChTDIII</strain>
    </source>
</reference>
<accession>A0A851HD25</accession>
<organism evidence="2 3">
    <name type="scientific">Candidatus Phytoplasma pruni</name>
    <dbReference type="NCBI Taxonomy" id="479893"/>
    <lineage>
        <taxon>Bacteria</taxon>
        <taxon>Bacillati</taxon>
        <taxon>Mycoplasmatota</taxon>
        <taxon>Mollicutes</taxon>
        <taxon>Acholeplasmatales</taxon>
        <taxon>Acholeplasmataceae</taxon>
        <taxon>Candidatus Phytoplasma</taxon>
        <taxon>16SrIII (X-disease group)</taxon>
    </lineage>
</organism>
<sequence length="92" mass="11358">MTLKIQIDERGYTRIFVYNAQKRLFKSFYYHSDDSLWYEIEYDLYSGNKRAQKHFRHDGTVSFITYFNLKTNYPFKSIFYQPDKTIQDVIHY</sequence>
<dbReference type="EMBL" id="JABUOH010000054">
    <property type="protein sequence ID" value="NWN45981.1"/>
    <property type="molecule type" value="Genomic_DNA"/>
</dbReference>
<evidence type="ECO:0000313" key="3">
    <source>
        <dbReference type="Proteomes" id="UP000568109"/>
    </source>
</evidence>
<evidence type="ECO:0000259" key="1">
    <source>
        <dbReference type="Pfam" id="PF11178"/>
    </source>
</evidence>
<dbReference type="Pfam" id="PF11178">
    <property type="entry name" value="DUF2963"/>
    <property type="match status" value="1"/>
</dbReference>